<proteinExistence type="predicted"/>
<dbReference type="Proteomes" id="UP000823900">
    <property type="component" value="Unassembled WGS sequence"/>
</dbReference>
<keyword evidence="4 6" id="KW-1133">Transmembrane helix</keyword>
<feature type="transmembrane region" description="Helical" evidence="6">
    <location>
        <begin position="385"/>
        <end position="404"/>
    </location>
</feature>
<dbReference type="GO" id="GO:0022857">
    <property type="term" value="F:transmembrane transporter activity"/>
    <property type="evidence" value="ECO:0007669"/>
    <property type="project" value="InterPro"/>
</dbReference>
<reference evidence="8" key="1">
    <citation type="journal article" date="2021" name="PeerJ">
        <title>Extensive microbial diversity within the chicken gut microbiome revealed by metagenomics and culture.</title>
        <authorList>
            <person name="Gilroy R."/>
            <person name="Ravi A."/>
            <person name="Getino M."/>
            <person name="Pursley I."/>
            <person name="Horton D.L."/>
            <person name="Alikhan N.F."/>
            <person name="Baker D."/>
            <person name="Gharbi K."/>
            <person name="Hall N."/>
            <person name="Watson M."/>
            <person name="Adriaenssens E.M."/>
            <person name="Foster-Nyarko E."/>
            <person name="Jarju S."/>
            <person name="Secka A."/>
            <person name="Antonio M."/>
            <person name="Oren A."/>
            <person name="Chaudhuri R.R."/>
            <person name="La Ragione R."/>
            <person name="Hildebrand F."/>
            <person name="Pallen M.J."/>
        </authorList>
    </citation>
    <scope>NUCLEOTIDE SEQUENCE</scope>
    <source>
        <strain evidence="8">CHK178-16964</strain>
    </source>
</reference>
<comment type="caution">
    <text evidence="8">The sequence shown here is derived from an EMBL/GenBank/DDBJ whole genome shotgun (WGS) entry which is preliminary data.</text>
</comment>
<keyword evidence="3 6" id="KW-0812">Transmembrane</keyword>
<sequence length="413" mass="43195">MHKSQDLTGMRWLILAISCLVNLCAGSLYAWSVFSAPMAEYLQQFTASDIPDLAVVFTVANAVGPFTMISGGRINDKLGPRWVLVVGGILLGGGMIGCGMARSFTALLLSYGLGVGLGVGMIYGTIVSNTIKFFPDHRGMAGGITTAVYGSSSILIPPVANKIIEHFSVSHAFILLGTAMLAAVCISSFFIIPCPKGFAPAGWKPPETSGRASARDYDFREMLASPVFYIMIVVLLFGAFAGLMITSQASPMAQNLIGMDPQSAALAVSILALFNTAGRIASGTLSDKIGTPNTLAITFTLSAAALLLMTQCQTGSSALFLLCISLVGFGFGSIMGVYPGFTALQFGSAHNSVNYGIMFIGFALAGAIGPTMMGQIRGITGQYQPAFLISAGLNLLGLGAILCFKKRLSPVRK</sequence>
<gene>
    <name evidence="8" type="ORF">IAA07_09005</name>
</gene>
<dbReference type="GO" id="GO:0005886">
    <property type="term" value="C:plasma membrane"/>
    <property type="evidence" value="ECO:0007669"/>
    <property type="project" value="UniProtKB-SubCell"/>
</dbReference>
<evidence type="ECO:0000259" key="7">
    <source>
        <dbReference type="PROSITE" id="PS50850"/>
    </source>
</evidence>
<feature type="transmembrane region" description="Helical" evidence="6">
    <location>
        <begin position="227"/>
        <end position="245"/>
    </location>
</feature>
<dbReference type="PANTHER" id="PTHR11360">
    <property type="entry name" value="MONOCARBOXYLATE TRANSPORTER"/>
    <property type="match status" value="1"/>
</dbReference>
<organism evidence="8 9">
    <name type="scientific">Candidatus Lachnoclostridium stercoravium</name>
    <dbReference type="NCBI Taxonomy" id="2838633"/>
    <lineage>
        <taxon>Bacteria</taxon>
        <taxon>Bacillati</taxon>
        <taxon>Bacillota</taxon>
        <taxon>Clostridia</taxon>
        <taxon>Lachnospirales</taxon>
        <taxon>Lachnospiraceae</taxon>
    </lineage>
</organism>
<dbReference type="InterPro" id="IPR020846">
    <property type="entry name" value="MFS_dom"/>
</dbReference>
<feature type="transmembrane region" description="Helical" evidence="6">
    <location>
        <begin position="108"/>
        <end position="127"/>
    </location>
</feature>
<keyword evidence="5 6" id="KW-0472">Membrane</keyword>
<comment type="subcellular location">
    <subcellularLocation>
        <location evidence="1">Cell membrane</location>
        <topology evidence="1">Multi-pass membrane protein</topology>
    </subcellularLocation>
</comment>
<protein>
    <submittedName>
        <fullName evidence="8">OFA family MFS transporter</fullName>
    </submittedName>
</protein>
<feature type="transmembrane region" description="Helical" evidence="6">
    <location>
        <begin position="294"/>
        <end position="311"/>
    </location>
</feature>
<evidence type="ECO:0000313" key="9">
    <source>
        <dbReference type="Proteomes" id="UP000823900"/>
    </source>
</evidence>
<dbReference type="AlphaFoldDB" id="A0A9D2HIX2"/>
<evidence type="ECO:0000256" key="6">
    <source>
        <dbReference type="SAM" id="Phobius"/>
    </source>
</evidence>
<feature type="transmembrane region" description="Helical" evidence="6">
    <location>
        <begin position="139"/>
        <end position="160"/>
    </location>
</feature>
<dbReference type="CDD" id="cd17353">
    <property type="entry name" value="MFS_OFA_like"/>
    <property type="match status" value="1"/>
</dbReference>
<dbReference type="InterPro" id="IPR011701">
    <property type="entry name" value="MFS"/>
</dbReference>
<name>A0A9D2HIX2_9FIRM</name>
<evidence type="ECO:0000256" key="2">
    <source>
        <dbReference type="ARBA" id="ARBA00022448"/>
    </source>
</evidence>
<evidence type="ECO:0000256" key="1">
    <source>
        <dbReference type="ARBA" id="ARBA00004651"/>
    </source>
</evidence>
<feature type="transmembrane region" description="Helical" evidence="6">
    <location>
        <begin position="12"/>
        <end position="33"/>
    </location>
</feature>
<evidence type="ECO:0000256" key="3">
    <source>
        <dbReference type="ARBA" id="ARBA00022692"/>
    </source>
</evidence>
<dbReference type="SUPFAM" id="SSF103473">
    <property type="entry name" value="MFS general substrate transporter"/>
    <property type="match status" value="1"/>
</dbReference>
<dbReference type="Pfam" id="PF07690">
    <property type="entry name" value="MFS_1"/>
    <property type="match status" value="1"/>
</dbReference>
<evidence type="ECO:0000256" key="5">
    <source>
        <dbReference type="ARBA" id="ARBA00023136"/>
    </source>
</evidence>
<feature type="transmembrane region" description="Helical" evidence="6">
    <location>
        <begin position="172"/>
        <end position="192"/>
    </location>
</feature>
<dbReference type="Gene3D" id="1.20.1250.20">
    <property type="entry name" value="MFS general substrate transporter like domains"/>
    <property type="match status" value="2"/>
</dbReference>
<dbReference type="PROSITE" id="PS50850">
    <property type="entry name" value="MFS"/>
    <property type="match status" value="1"/>
</dbReference>
<feature type="transmembrane region" description="Helical" evidence="6">
    <location>
        <begin position="53"/>
        <end position="70"/>
    </location>
</feature>
<evidence type="ECO:0000256" key="4">
    <source>
        <dbReference type="ARBA" id="ARBA00022989"/>
    </source>
</evidence>
<keyword evidence="2" id="KW-0813">Transport</keyword>
<accession>A0A9D2HIX2</accession>
<feature type="transmembrane region" description="Helical" evidence="6">
    <location>
        <begin position="353"/>
        <end position="373"/>
    </location>
</feature>
<dbReference type="InterPro" id="IPR036259">
    <property type="entry name" value="MFS_trans_sf"/>
</dbReference>
<feature type="transmembrane region" description="Helical" evidence="6">
    <location>
        <begin position="82"/>
        <end position="102"/>
    </location>
</feature>
<feature type="domain" description="Major facilitator superfamily (MFS) profile" evidence="7">
    <location>
        <begin position="11"/>
        <end position="409"/>
    </location>
</feature>
<dbReference type="InterPro" id="IPR050327">
    <property type="entry name" value="Proton-linked_MCT"/>
</dbReference>
<evidence type="ECO:0000313" key="8">
    <source>
        <dbReference type="EMBL" id="HJA71697.1"/>
    </source>
</evidence>
<dbReference type="EMBL" id="DWZA01000077">
    <property type="protein sequence ID" value="HJA71697.1"/>
    <property type="molecule type" value="Genomic_DNA"/>
</dbReference>
<feature type="transmembrane region" description="Helical" evidence="6">
    <location>
        <begin position="317"/>
        <end position="341"/>
    </location>
</feature>
<feature type="transmembrane region" description="Helical" evidence="6">
    <location>
        <begin position="265"/>
        <end position="282"/>
    </location>
</feature>
<reference evidence="8" key="2">
    <citation type="submission" date="2021-04" db="EMBL/GenBank/DDBJ databases">
        <authorList>
            <person name="Gilroy R."/>
        </authorList>
    </citation>
    <scope>NUCLEOTIDE SEQUENCE</scope>
    <source>
        <strain evidence="8">CHK178-16964</strain>
    </source>
</reference>
<dbReference type="PANTHER" id="PTHR11360:SF317">
    <property type="entry name" value="MAJOR FACILITATOR SUPERFAMILY (MFS) PROFILE DOMAIN-CONTAINING PROTEIN-RELATED"/>
    <property type="match status" value="1"/>
</dbReference>